<dbReference type="AlphaFoldDB" id="A0A1I3X745"/>
<reference evidence="2 3" key="1">
    <citation type="submission" date="2016-10" db="EMBL/GenBank/DDBJ databases">
        <authorList>
            <person name="Varghese N."/>
            <person name="Submissions S."/>
        </authorList>
    </citation>
    <scope>NUCLEOTIDE SEQUENCE [LARGE SCALE GENOMIC DNA]</scope>
    <source>
        <strain evidence="2 3">DSM 21822</strain>
    </source>
</reference>
<protein>
    <submittedName>
        <fullName evidence="2">Glycoside-hydrolase family GH114</fullName>
    </submittedName>
</protein>
<dbReference type="EMBL" id="FOSL01000003">
    <property type="protein sequence ID" value="SFK15418.1"/>
    <property type="molecule type" value="Genomic_DNA"/>
</dbReference>
<dbReference type="SUPFAM" id="SSF51445">
    <property type="entry name" value="(Trans)glycosidases"/>
    <property type="match status" value="1"/>
</dbReference>
<dbReference type="OrthoDB" id="505502at2"/>
<dbReference type="PANTHER" id="PTHR35273:SF2">
    <property type="entry name" value="ALPHA-GALACTOSIDASE"/>
    <property type="match status" value="1"/>
</dbReference>
<dbReference type="InterPro" id="IPR004352">
    <property type="entry name" value="GH114_TIM-barrel"/>
</dbReference>
<evidence type="ECO:0000259" key="1">
    <source>
        <dbReference type="Pfam" id="PF03537"/>
    </source>
</evidence>
<sequence length="133" mass="14814">MMGFSAIEPDNLDTWSRSSGLLSMNDNLALARLMSDFAHELGLAVGQKNNPEIGEAGRSLAGFDFAVAEECEAYDECDAYTSIYNQVLEIEYPDNDPEAFTRACSKRGGKIPIVLRDRELTTPEDKAYRFEMC</sequence>
<organism evidence="2 3">
    <name type="scientific">Neomesorhizobium albiziae</name>
    <dbReference type="NCBI Taxonomy" id="335020"/>
    <lineage>
        <taxon>Bacteria</taxon>
        <taxon>Pseudomonadati</taxon>
        <taxon>Pseudomonadota</taxon>
        <taxon>Alphaproteobacteria</taxon>
        <taxon>Hyphomicrobiales</taxon>
        <taxon>Phyllobacteriaceae</taxon>
        <taxon>Neomesorhizobium</taxon>
    </lineage>
</organism>
<accession>A0A1I3X745</accession>
<name>A0A1I3X745_9HYPH</name>
<evidence type="ECO:0000313" key="3">
    <source>
        <dbReference type="Proteomes" id="UP000323300"/>
    </source>
</evidence>
<dbReference type="Proteomes" id="UP000323300">
    <property type="component" value="Unassembled WGS sequence"/>
</dbReference>
<dbReference type="InterPro" id="IPR017853">
    <property type="entry name" value="GH"/>
</dbReference>
<gene>
    <name evidence="2" type="ORF">SAMN04488498_10324</name>
</gene>
<feature type="domain" description="Glycoside-hydrolase family GH114 TIM-barrel" evidence="1">
    <location>
        <begin position="3"/>
        <end position="121"/>
    </location>
</feature>
<dbReference type="RefSeq" id="WP_149759337.1">
    <property type="nucleotide sequence ID" value="NZ_BSPE01000008.1"/>
</dbReference>
<dbReference type="PANTHER" id="PTHR35273">
    <property type="entry name" value="ALPHA-1,4 POLYGALACTOSAMINIDASE, PUTATIVE (AFU_ORTHOLOGUE AFUA_3G07890)-RELATED"/>
    <property type="match status" value="1"/>
</dbReference>
<keyword evidence="3" id="KW-1185">Reference proteome</keyword>
<dbReference type="GO" id="GO:0016787">
    <property type="term" value="F:hydrolase activity"/>
    <property type="evidence" value="ECO:0007669"/>
    <property type="project" value="UniProtKB-KW"/>
</dbReference>
<dbReference type="Pfam" id="PF03537">
    <property type="entry name" value="Glyco_hydro_114"/>
    <property type="match status" value="1"/>
</dbReference>
<keyword evidence="2" id="KW-0378">Hydrolase</keyword>
<evidence type="ECO:0000313" key="2">
    <source>
        <dbReference type="EMBL" id="SFK15418.1"/>
    </source>
</evidence>
<proteinExistence type="predicted"/>